<dbReference type="CDD" id="cd03801">
    <property type="entry name" value="GT4_PimA-like"/>
    <property type="match status" value="1"/>
</dbReference>
<dbReference type="Proteomes" id="UP000655016">
    <property type="component" value="Unassembled WGS sequence"/>
</dbReference>
<dbReference type="PANTHER" id="PTHR45947:SF3">
    <property type="entry name" value="SULFOQUINOVOSYL TRANSFERASE SQD2"/>
    <property type="match status" value="1"/>
</dbReference>
<gene>
    <name evidence="2" type="ORF">GCM10011518_16970</name>
</gene>
<dbReference type="Pfam" id="PF00534">
    <property type="entry name" value="Glycos_transf_1"/>
    <property type="match status" value="1"/>
</dbReference>
<comment type="caution">
    <text evidence="2">The sequence shown here is derived from an EMBL/GenBank/DDBJ whole genome shotgun (WGS) entry which is preliminary data.</text>
</comment>
<keyword evidence="3" id="KW-1185">Reference proteome</keyword>
<dbReference type="PANTHER" id="PTHR45947">
    <property type="entry name" value="SULFOQUINOVOSYL TRANSFERASE SQD2"/>
    <property type="match status" value="1"/>
</dbReference>
<dbReference type="InterPro" id="IPR050194">
    <property type="entry name" value="Glycosyltransferase_grp1"/>
</dbReference>
<evidence type="ECO:0000259" key="1">
    <source>
        <dbReference type="Pfam" id="PF00534"/>
    </source>
</evidence>
<feature type="domain" description="Glycosyl transferase family 1" evidence="1">
    <location>
        <begin position="168"/>
        <end position="326"/>
    </location>
</feature>
<dbReference type="EMBL" id="BMKP01000003">
    <property type="protein sequence ID" value="GGF08345.1"/>
    <property type="molecule type" value="Genomic_DNA"/>
</dbReference>
<organism evidence="2 3">
    <name type="scientific">Flavobacterium limi</name>
    <dbReference type="NCBI Taxonomy" id="2045105"/>
    <lineage>
        <taxon>Bacteria</taxon>
        <taxon>Pseudomonadati</taxon>
        <taxon>Bacteroidota</taxon>
        <taxon>Flavobacteriia</taxon>
        <taxon>Flavobacteriales</taxon>
        <taxon>Flavobacteriaceae</taxon>
        <taxon>Flavobacterium</taxon>
    </lineage>
</organism>
<evidence type="ECO:0000313" key="3">
    <source>
        <dbReference type="Proteomes" id="UP000655016"/>
    </source>
</evidence>
<dbReference type="SUPFAM" id="SSF53756">
    <property type="entry name" value="UDP-Glycosyltransferase/glycogen phosphorylase"/>
    <property type="match status" value="1"/>
</dbReference>
<sequence length="391" mass="45849">MNSKPELIVISQNLMGGGSSFHRNMIANKPDNYFDIKCIYLDPLHWEAKRLEDITLGANDVIFEFENEPEYDLAKKFNHHISNKEGAIVANLQEELIALSYFPKSKKTVYFICHDKGFLHLVKKYDYLMDVIIAHNIEIYENIKQMLPTRLDDIHFIQHGVKIQNFSRNKNENSKLNLVFLARHVKLKGIYDLPKINKGLLDKNIHVNWTILGDGEERENFKNEVEHLENFQFSIPRNDTEVIEILKMQDVYILPSSHDGLPVSLLESMSVGCVPVVYNFSEGIKKVITSDIGYVVDLNDVCAMVDKIATLNNDRDLLFELSKNALQKVEKEFNIKTQANIYFELYKNWKKYKKNKKARRLTLFQIEKKYQRNKIINFGFRVFRYFKNKIK</sequence>
<dbReference type="Gene3D" id="3.40.50.2000">
    <property type="entry name" value="Glycogen Phosphorylase B"/>
    <property type="match status" value="2"/>
</dbReference>
<reference evidence="3" key="1">
    <citation type="journal article" date="2019" name="Int. J. Syst. Evol. Microbiol.">
        <title>The Global Catalogue of Microorganisms (GCM) 10K type strain sequencing project: providing services to taxonomists for standard genome sequencing and annotation.</title>
        <authorList>
            <consortium name="The Broad Institute Genomics Platform"/>
            <consortium name="The Broad Institute Genome Sequencing Center for Infectious Disease"/>
            <person name="Wu L."/>
            <person name="Ma J."/>
        </authorList>
    </citation>
    <scope>NUCLEOTIDE SEQUENCE [LARGE SCALE GENOMIC DNA]</scope>
    <source>
        <strain evidence="3">CGMCC 1.16060</strain>
    </source>
</reference>
<protein>
    <recommendedName>
        <fullName evidence="1">Glycosyl transferase family 1 domain-containing protein</fullName>
    </recommendedName>
</protein>
<dbReference type="RefSeq" id="WP_163393932.1">
    <property type="nucleotide sequence ID" value="NZ_BMKP01000003.1"/>
</dbReference>
<evidence type="ECO:0000313" key="2">
    <source>
        <dbReference type="EMBL" id="GGF08345.1"/>
    </source>
</evidence>
<dbReference type="InterPro" id="IPR001296">
    <property type="entry name" value="Glyco_trans_1"/>
</dbReference>
<name>A0ABQ1U344_9FLAO</name>
<accession>A0ABQ1U344</accession>
<proteinExistence type="predicted"/>